<dbReference type="Proteomes" id="UP000317494">
    <property type="component" value="Unassembled WGS sequence"/>
</dbReference>
<proteinExistence type="predicted"/>
<keyword evidence="7" id="KW-1185">Reference proteome</keyword>
<comment type="caution">
    <text evidence="6">The sequence shown here is derived from an EMBL/GenBank/DDBJ whole genome shotgun (WGS) entry which is preliminary data.</text>
</comment>
<accession>A0A507D432</accession>
<dbReference type="InterPro" id="IPR051838">
    <property type="entry name" value="ARTD_PARP"/>
</dbReference>
<keyword evidence="4" id="KW-0520">NAD</keyword>
<evidence type="ECO:0000256" key="2">
    <source>
        <dbReference type="ARBA" id="ARBA00022679"/>
    </source>
</evidence>
<reference evidence="6 7" key="1">
    <citation type="journal article" date="2019" name="Sci. Rep.">
        <title>Comparative genomics of chytrid fungi reveal insights into the obligate biotrophic and pathogenic lifestyle of Synchytrium endobioticum.</title>
        <authorList>
            <person name="van de Vossenberg B.T.L.H."/>
            <person name="Warris S."/>
            <person name="Nguyen H.D.T."/>
            <person name="van Gent-Pelzer M.P.E."/>
            <person name="Joly D.L."/>
            <person name="van de Geest H.C."/>
            <person name="Bonants P.J.M."/>
            <person name="Smith D.S."/>
            <person name="Levesque C.A."/>
            <person name="van der Lee T.A.J."/>
        </authorList>
    </citation>
    <scope>NUCLEOTIDE SEQUENCE [LARGE SCALE GENOMIC DNA]</scope>
    <source>
        <strain evidence="6 7">MB42</strain>
    </source>
</reference>
<organism evidence="6 7">
    <name type="scientific">Synchytrium endobioticum</name>
    <dbReference type="NCBI Taxonomy" id="286115"/>
    <lineage>
        <taxon>Eukaryota</taxon>
        <taxon>Fungi</taxon>
        <taxon>Fungi incertae sedis</taxon>
        <taxon>Chytridiomycota</taxon>
        <taxon>Chytridiomycota incertae sedis</taxon>
        <taxon>Chytridiomycetes</taxon>
        <taxon>Synchytriales</taxon>
        <taxon>Synchytriaceae</taxon>
        <taxon>Synchytrium</taxon>
    </lineage>
</organism>
<evidence type="ECO:0000313" key="6">
    <source>
        <dbReference type="EMBL" id="TPX46222.1"/>
    </source>
</evidence>
<dbReference type="SUPFAM" id="SSF56399">
    <property type="entry name" value="ADP-ribosylation"/>
    <property type="match status" value="1"/>
</dbReference>
<keyword evidence="1" id="KW-0328">Glycosyltransferase</keyword>
<evidence type="ECO:0000313" key="7">
    <source>
        <dbReference type="Proteomes" id="UP000317494"/>
    </source>
</evidence>
<evidence type="ECO:0000259" key="5">
    <source>
        <dbReference type="Pfam" id="PF00644"/>
    </source>
</evidence>
<sequence>MFQTERFYSPVAAQRMNTSASPGAMTGSTLKAFFNAATSWVLTTLAFAVCHRQPPAPWFEILFRRREKPRKVDLRVHSFAGKALVSRLGLVKGCQPRIQMTKTKLRGRSALDADLETLRDKYGSGSIFAVGLTVELKIDGHDILVVLGDLDEYPNGDSFVNIDGDERCLEGSILNIFAGGLPSPNRYSSDDEEEEDFPFIATFESNLLKNIIDRAKAEDDIFQHVVYKADAVGLVFHLDRLLEENVIIEEQMHALQLSIDRALIIVLEFTQKLQSQISPRVYYGCKTDTLDTLRMAHVHDLLIPETIVIPILERALKQNHKIASTNIDCLVEAGYTVIDTLLNVHKRCVECGGEGIELRTLLPTVCTNELCRFRWMMIDEARETERQLIHHPRKCKLLISLAHTAVLSNVLDPAPSDAYKSCQKSTQNTGFASNSSTHREIADLLDKLPSIAELHFVATKRNKNDLAVLLNRVSPHLNYLLRWIILSNLAHIEELKDESERILLGTETAGVGPPHFTQYKLIISSPEKEAEFQQEVQRCSRVPPTIFAFHGSPSKNWHSILRRGLILKGRPDHGWAYGKGIYNSLELGYSQGYAGGSATSSSQLKSSPLVVAVTEIVNDPAHFVGQGHSSFVIVDDAKYIQTRYLLVQGDSIDLQWPPTNENGPITMSSTQVTPRTPSNASTLPIAYHQPPHDKLLKYGASAVRIPISSRGERVGEEYCRFREVIFKRWWASQAGR</sequence>
<gene>
    <name evidence="6" type="ORF">SeMB42_g03792</name>
</gene>
<protein>
    <recommendedName>
        <fullName evidence="5">PARP catalytic domain-containing protein</fullName>
    </recommendedName>
</protein>
<dbReference type="PANTHER" id="PTHR21328">
    <property type="entry name" value="POLY ADP-RIBOSE POLYMERASE FAMILY, MEMBER PARP"/>
    <property type="match status" value="1"/>
</dbReference>
<feature type="domain" description="PARP catalytic" evidence="5">
    <location>
        <begin position="530"/>
        <end position="604"/>
    </location>
</feature>
<evidence type="ECO:0000256" key="3">
    <source>
        <dbReference type="ARBA" id="ARBA00022695"/>
    </source>
</evidence>
<dbReference type="GO" id="GO:0016779">
    <property type="term" value="F:nucleotidyltransferase activity"/>
    <property type="evidence" value="ECO:0007669"/>
    <property type="project" value="UniProtKB-KW"/>
</dbReference>
<dbReference type="InterPro" id="IPR012317">
    <property type="entry name" value="Poly(ADP-ribose)pol_cat_dom"/>
</dbReference>
<dbReference type="EMBL" id="QEAN01000141">
    <property type="protein sequence ID" value="TPX46222.1"/>
    <property type="molecule type" value="Genomic_DNA"/>
</dbReference>
<dbReference type="STRING" id="286115.A0A507D432"/>
<evidence type="ECO:0000256" key="1">
    <source>
        <dbReference type="ARBA" id="ARBA00022676"/>
    </source>
</evidence>
<dbReference type="AlphaFoldDB" id="A0A507D432"/>
<dbReference type="VEuPathDB" id="FungiDB:SeMB42_g03792"/>
<keyword evidence="3" id="KW-0548">Nucleotidyltransferase</keyword>
<dbReference type="Gene3D" id="3.90.228.10">
    <property type="match status" value="1"/>
</dbReference>
<evidence type="ECO:0000256" key="4">
    <source>
        <dbReference type="ARBA" id="ARBA00023027"/>
    </source>
</evidence>
<keyword evidence="2" id="KW-0808">Transferase</keyword>
<name>A0A507D432_9FUNG</name>
<dbReference type="GO" id="GO:0003950">
    <property type="term" value="F:NAD+ poly-ADP-ribosyltransferase activity"/>
    <property type="evidence" value="ECO:0007669"/>
    <property type="project" value="InterPro"/>
</dbReference>
<dbReference type="Pfam" id="PF00644">
    <property type="entry name" value="PARP"/>
    <property type="match status" value="1"/>
</dbReference>